<reference evidence="2" key="1">
    <citation type="journal article" date="2022" name="bioRxiv">
        <title>Sequencing and chromosome-scale assembly of the giantPleurodeles waltlgenome.</title>
        <authorList>
            <person name="Brown T."/>
            <person name="Elewa A."/>
            <person name="Iarovenko S."/>
            <person name="Subramanian E."/>
            <person name="Araus A.J."/>
            <person name="Petzold A."/>
            <person name="Susuki M."/>
            <person name="Suzuki K.-i.T."/>
            <person name="Hayashi T."/>
            <person name="Toyoda A."/>
            <person name="Oliveira C."/>
            <person name="Osipova E."/>
            <person name="Leigh N.D."/>
            <person name="Simon A."/>
            <person name="Yun M.H."/>
        </authorList>
    </citation>
    <scope>NUCLEOTIDE SEQUENCE</scope>
    <source>
        <strain evidence="2">20211129_DDA</strain>
        <tissue evidence="2">Liver</tissue>
    </source>
</reference>
<feature type="chain" id="PRO_5043529668" evidence="1">
    <location>
        <begin position="28"/>
        <end position="120"/>
    </location>
</feature>
<evidence type="ECO:0000256" key="1">
    <source>
        <dbReference type="SAM" id="SignalP"/>
    </source>
</evidence>
<proteinExistence type="predicted"/>
<keyword evidence="3" id="KW-1185">Reference proteome</keyword>
<keyword evidence="1" id="KW-0732">Signal</keyword>
<feature type="signal peptide" evidence="1">
    <location>
        <begin position="1"/>
        <end position="27"/>
    </location>
</feature>
<protein>
    <submittedName>
        <fullName evidence="2">Uncharacterized protein</fullName>
    </submittedName>
</protein>
<dbReference type="EMBL" id="JANPWB010000003">
    <property type="protein sequence ID" value="KAJ1200623.1"/>
    <property type="molecule type" value="Genomic_DNA"/>
</dbReference>
<evidence type="ECO:0000313" key="2">
    <source>
        <dbReference type="EMBL" id="KAJ1200623.1"/>
    </source>
</evidence>
<comment type="caution">
    <text evidence="2">The sequence shown here is derived from an EMBL/GenBank/DDBJ whole genome shotgun (WGS) entry which is preliminary data.</text>
</comment>
<gene>
    <name evidence="2" type="ORF">NDU88_004444</name>
</gene>
<dbReference type="Proteomes" id="UP001066276">
    <property type="component" value="Chromosome 2_1"/>
</dbReference>
<dbReference type="AlphaFoldDB" id="A0AAV7VH47"/>
<sequence>MDGPEIWMRNQLTLTLCLLVRAPIATSIDHYGQTLKKEGGRYLPTAHKSDVVDGDCASAAPFVGQKEATLEAILQAITDSHKALELKMDIVIAEMGILQDALRHLTKRVTATEHTQTDLA</sequence>
<accession>A0AAV7VH47</accession>
<name>A0AAV7VH47_PLEWA</name>
<organism evidence="2 3">
    <name type="scientific">Pleurodeles waltl</name>
    <name type="common">Iberian ribbed newt</name>
    <dbReference type="NCBI Taxonomy" id="8319"/>
    <lineage>
        <taxon>Eukaryota</taxon>
        <taxon>Metazoa</taxon>
        <taxon>Chordata</taxon>
        <taxon>Craniata</taxon>
        <taxon>Vertebrata</taxon>
        <taxon>Euteleostomi</taxon>
        <taxon>Amphibia</taxon>
        <taxon>Batrachia</taxon>
        <taxon>Caudata</taxon>
        <taxon>Salamandroidea</taxon>
        <taxon>Salamandridae</taxon>
        <taxon>Pleurodelinae</taxon>
        <taxon>Pleurodeles</taxon>
    </lineage>
</organism>
<evidence type="ECO:0000313" key="3">
    <source>
        <dbReference type="Proteomes" id="UP001066276"/>
    </source>
</evidence>